<sequence length="196" mass="21585">MIAHLSGQVKFKNDKSLTLDVNGVGYELKISALVLEKVKVNEPKDFFTHLYVREDSLELYGFESLDEKKIFELLISVSGVGPKSAMQVLSIAKLSEIKKAVLRSDPSLLRKVSGIGQKIAERIVIDLKNKLEDLPLADEKINLGATGSGAFEALQTLGYSAGEVREALRQIPVEVENENEIIKQALKNLGKNKHGN</sequence>
<dbReference type="GO" id="GO:0000400">
    <property type="term" value="F:four-way junction DNA binding"/>
    <property type="evidence" value="ECO:0007669"/>
    <property type="project" value="UniProtKB-UniRule"/>
</dbReference>
<dbReference type="InterPro" id="IPR012340">
    <property type="entry name" value="NA-bd_OB-fold"/>
</dbReference>
<dbReference type="InterPro" id="IPR011114">
    <property type="entry name" value="RuvA_C"/>
</dbReference>
<gene>
    <name evidence="6 8" type="primary">ruvA</name>
    <name evidence="8" type="ORF">COU23_00015</name>
</gene>
<evidence type="ECO:0000256" key="3">
    <source>
        <dbReference type="ARBA" id="ARBA00023125"/>
    </source>
</evidence>
<dbReference type="AlphaFoldDB" id="A0A2M6WBJ6"/>
<dbReference type="Gene3D" id="2.40.50.140">
    <property type="entry name" value="Nucleic acid-binding proteins"/>
    <property type="match status" value="1"/>
</dbReference>
<comment type="similarity">
    <text evidence="6">Belongs to the RuvA family.</text>
</comment>
<dbReference type="GO" id="GO:0005524">
    <property type="term" value="F:ATP binding"/>
    <property type="evidence" value="ECO:0007669"/>
    <property type="project" value="InterPro"/>
</dbReference>
<dbReference type="CDD" id="cd14332">
    <property type="entry name" value="UBA_RuvA_C"/>
    <property type="match status" value="1"/>
</dbReference>
<organism evidence="8 9">
    <name type="scientific">Candidatus Kuenenbacteria bacterium CG10_big_fil_rev_8_21_14_0_10_36_11</name>
    <dbReference type="NCBI Taxonomy" id="1974618"/>
    <lineage>
        <taxon>Bacteria</taxon>
        <taxon>Candidatus Kueneniibacteriota</taxon>
    </lineage>
</organism>
<evidence type="ECO:0000256" key="6">
    <source>
        <dbReference type="HAMAP-Rule" id="MF_00031"/>
    </source>
</evidence>
<proteinExistence type="inferred from homology"/>
<accession>A0A2M6WBJ6</accession>
<dbReference type="HAMAP" id="MF_00031">
    <property type="entry name" value="DNA_HJ_migration_RuvA"/>
    <property type="match status" value="1"/>
</dbReference>
<dbReference type="Pfam" id="PF07499">
    <property type="entry name" value="RuvA_C"/>
    <property type="match status" value="1"/>
</dbReference>
<feature type="region of interest" description="Domain III" evidence="6">
    <location>
        <begin position="146"/>
        <end position="196"/>
    </location>
</feature>
<evidence type="ECO:0000313" key="9">
    <source>
        <dbReference type="Proteomes" id="UP000231464"/>
    </source>
</evidence>
<dbReference type="GO" id="GO:0048476">
    <property type="term" value="C:Holliday junction resolvase complex"/>
    <property type="evidence" value="ECO:0007669"/>
    <property type="project" value="UniProtKB-UniRule"/>
</dbReference>
<evidence type="ECO:0000313" key="8">
    <source>
        <dbReference type="EMBL" id="PIT90157.1"/>
    </source>
</evidence>
<dbReference type="EMBL" id="PFBP01000001">
    <property type="protein sequence ID" value="PIT90157.1"/>
    <property type="molecule type" value="Genomic_DNA"/>
</dbReference>
<keyword evidence="1 6" id="KW-0963">Cytoplasm</keyword>
<dbReference type="InterPro" id="IPR010994">
    <property type="entry name" value="RuvA_2-like"/>
</dbReference>
<dbReference type="InterPro" id="IPR013849">
    <property type="entry name" value="DNA_helicase_Holl-junc_RuvA_I"/>
</dbReference>
<comment type="subcellular location">
    <subcellularLocation>
        <location evidence="6">Cytoplasm</location>
    </subcellularLocation>
</comment>
<dbReference type="Pfam" id="PF01330">
    <property type="entry name" value="RuvA_N"/>
    <property type="match status" value="1"/>
</dbReference>
<evidence type="ECO:0000256" key="1">
    <source>
        <dbReference type="ARBA" id="ARBA00022490"/>
    </source>
</evidence>
<feature type="domain" description="Helix-hairpin-helix DNA-binding motif class 1" evidence="7">
    <location>
        <begin position="107"/>
        <end position="126"/>
    </location>
</feature>
<dbReference type="SUPFAM" id="SSF46929">
    <property type="entry name" value="DNA helicase RuvA subunit, C-terminal domain"/>
    <property type="match status" value="1"/>
</dbReference>
<name>A0A2M6WBJ6_9BACT</name>
<dbReference type="SMART" id="SM00278">
    <property type="entry name" value="HhH1"/>
    <property type="match status" value="2"/>
</dbReference>
<dbReference type="Proteomes" id="UP000231464">
    <property type="component" value="Unassembled WGS sequence"/>
</dbReference>
<reference evidence="9" key="1">
    <citation type="submission" date="2017-09" db="EMBL/GenBank/DDBJ databases">
        <title>Depth-based differentiation of microbial function through sediment-hosted aquifers and enrichment of novel symbionts in the deep terrestrial subsurface.</title>
        <authorList>
            <person name="Probst A.J."/>
            <person name="Ladd B."/>
            <person name="Jarett J.K."/>
            <person name="Geller-Mcgrath D.E."/>
            <person name="Sieber C.M.K."/>
            <person name="Emerson J.B."/>
            <person name="Anantharaman K."/>
            <person name="Thomas B.C."/>
            <person name="Malmstrom R."/>
            <person name="Stieglmeier M."/>
            <person name="Klingl A."/>
            <person name="Woyke T."/>
            <person name="Ryan C.M."/>
            <person name="Banfield J.F."/>
        </authorList>
    </citation>
    <scope>NUCLEOTIDE SEQUENCE [LARGE SCALE GENOMIC DNA]</scope>
</reference>
<keyword evidence="3 6" id="KW-0238">DNA-binding</keyword>
<evidence type="ECO:0000256" key="5">
    <source>
        <dbReference type="ARBA" id="ARBA00023204"/>
    </source>
</evidence>
<comment type="domain">
    <text evidence="6">Has three domains with a flexible linker between the domains II and III and assumes an 'L' shape. Domain III is highly mobile and contacts RuvB.</text>
</comment>
<dbReference type="Gene3D" id="1.10.150.20">
    <property type="entry name" value="5' to 3' exonuclease, C-terminal subdomain"/>
    <property type="match status" value="1"/>
</dbReference>
<dbReference type="InterPro" id="IPR000085">
    <property type="entry name" value="RuvA"/>
</dbReference>
<dbReference type="SUPFAM" id="SSF47781">
    <property type="entry name" value="RuvA domain 2-like"/>
    <property type="match status" value="1"/>
</dbReference>
<comment type="subunit">
    <text evidence="6">Homotetramer. Forms an RuvA(8)-RuvB(12)-Holliday junction (HJ) complex. HJ DNA is sandwiched between 2 RuvA tetramers; dsDNA enters through RuvA and exits via RuvB. An RuvB hexamer assembles on each DNA strand where it exits the tetramer. Each RuvB hexamer is contacted by two RuvA subunits (via domain III) on 2 adjacent RuvB subunits; this complex drives branch migration. In the full resolvosome a probable DNA-RuvA(4)-RuvB(12)-RuvC(2) complex forms which resolves the HJ.</text>
</comment>
<evidence type="ECO:0000256" key="2">
    <source>
        <dbReference type="ARBA" id="ARBA00022763"/>
    </source>
</evidence>
<dbReference type="InterPro" id="IPR036267">
    <property type="entry name" value="RuvA_C_sf"/>
</dbReference>
<dbReference type="Gene3D" id="1.10.8.10">
    <property type="entry name" value="DNA helicase RuvA subunit, C-terminal domain"/>
    <property type="match status" value="1"/>
</dbReference>
<protein>
    <recommendedName>
        <fullName evidence="6">Holliday junction branch migration complex subunit RuvA</fullName>
    </recommendedName>
</protein>
<dbReference type="NCBIfam" id="TIGR00084">
    <property type="entry name" value="ruvA"/>
    <property type="match status" value="1"/>
</dbReference>
<dbReference type="GO" id="GO:0006281">
    <property type="term" value="P:DNA repair"/>
    <property type="evidence" value="ECO:0007669"/>
    <property type="project" value="UniProtKB-UniRule"/>
</dbReference>
<dbReference type="InterPro" id="IPR003583">
    <property type="entry name" value="Hlx-hairpin-Hlx_DNA-bd_motif"/>
</dbReference>
<dbReference type="GO" id="GO:0006310">
    <property type="term" value="P:DNA recombination"/>
    <property type="evidence" value="ECO:0007669"/>
    <property type="project" value="UniProtKB-UniRule"/>
</dbReference>
<dbReference type="GO" id="GO:0009379">
    <property type="term" value="C:Holliday junction helicase complex"/>
    <property type="evidence" value="ECO:0007669"/>
    <property type="project" value="InterPro"/>
</dbReference>
<evidence type="ECO:0000256" key="4">
    <source>
        <dbReference type="ARBA" id="ARBA00023172"/>
    </source>
</evidence>
<dbReference type="Pfam" id="PF14520">
    <property type="entry name" value="HHH_5"/>
    <property type="match status" value="1"/>
</dbReference>
<keyword evidence="2 6" id="KW-0227">DNA damage</keyword>
<dbReference type="GO" id="GO:0005737">
    <property type="term" value="C:cytoplasm"/>
    <property type="evidence" value="ECO:0007669"/>
    <property type="project" value="UniProtKB-SubCell"/>
</dbReference>
<comment type="caution">
    <text evidence="6">Lacks conserved residue(s) required for the propagation of feature annotation.</text>
</comment>
<keyword evidence="4 6" id="KW-0233">DNA recombination</keyword>
<dbReference type="GO" id="GO:0009378">
    <property type="term" value="F:four-way junction helicase activity"/>
    <property type="evidence" value="ECO:0007669"/>
    <property type="project" value="InterPro"/>
</dbReference>
<keyword evidence="5 6" id="KW-0234">DNA repair</keyword>
<feature type="domain" description="Helix-hairpin-helix DNA-binding motif class 1" evidence="7">
    <location>
        <begin position="72"/>
        <end position="91"/>
    </location>
</feature>
<comment type="caution">
    <text evidence="8">The sequence shown here is derived from an EMBL/GenBank/DDBJ whole genome shotgun (WGS) entry which is preliminary data.</text>
</comment>
<comment type="function">
    <text evidence="6">The RuvA-RuvB-RuvC complex processes Holliday junction (HJ) DNA during genetic recombination and DNA repair, while the RuvA-RuvB complex plays an important role in the rescue of blocked DNA replication forks via replication fork reversal (RFR). RuvA specifically binds to HJ cruciform DNA, conferring on it an open structure. The RuvB hexamer acts as an ATP-dependent pump, pulling dsDNA into and through the RuvAB complex. HJ branch migration allows RuvC to scan DNA until it finds its consensus sequence, where it cleaves and resolves the cruciform DNA.</text>
</comment>
<evidence type="ECO:0000259" key="7">
    <source>
        <dbReference type="SMART" id="SM00278"/>
    </source>
</evidence>
<dbReference type="SUPFAM" id="SSF50249">
    <property type="entry name" value="Nucleic acid-binding proteins"/>
    <property type="match status" value="1"/>
</dbReference>